<evidence type="ECO:0000256" key="3">
    <source>
        <dbReference type="ARBA" id="ARBA00011837"/>
    </source>
</evidence>
<evidence type="ECO:0000256" key="1">
    <source>
        <dbReference type="ARBA" id="ARBA00004123"/>
    </source>
</evidence>
<gene>
    <name evidence="11" type="primary">MED8</name>
    <name evidence="13" type="ORF">ASPACDRAFT_39513</name>
</gene>
<evidence type="ECO:0000256" key="11">
    <source>
        <dbReference type="RuleBase" id="RU364144"/>
    </source>
</evidence>
<comment type="subcellular location">
    <subcellularLocation>
        <location evidence="1 11">Nucleus</location>
    </subcellularLocation>
</comment>
<keyword evidence="7 11" id="KW-0804">Transcription</keyword>
<evidence type="ECO:0000256" key="7">
    <source>
        <dbReference type="ARBA" id="ARBA00023163"/>
    </source>
</evidence>
<evidence type="ECO:0000256" key="12">
    <source>
        <dbReference type="SAM" id="MobiDB-lite"/>
    </source>
</evidence>
<dbReference type="GO" id="GO:0016592">
    <property type="term" value="C:mediator complex"/>
    <property type="evidence" value="ECO:0007669"/>
    <property type="project" value="InterPro"/>
</dbReference>
<dbReference type="PANTHER" id="PTHR13074:SF9">
    <property type="entry name" value="MEDIATOR OF RNA POLYMERASE II TRANSCRIPTION SUBUNIT 8"/>
    <property type="match status" value="1"/>
</dbReference>
<evidence type="ECO:0000256" key="8">
    <source>
        <dbReference type="ARBA" id="ARBA00023242"/>
    </source>
</evidence>
<dbReference type="PANTHER" id="PTHR13074">
    <property type="entry name" value="MEDIATOR OF RNA POLYMERASE II TRANSCRIPTION SUBUNIT 8"/>
    <property type="match status" value="1"/>
</dbReference>
<keyword evidence="14" id="KW-1185">Reference proteome</keyword>
<dbReference type="OMA" id="WAPIEAN"/>
<dbReference type="STRING" id="690307.A0A1L9X635"/>
<dbReference type="EMBL" id="KV878971">
    <property type="protein sequence ID" value="OJK03897.1"/>
    <property type="molecule type" value="Genomic_DNA"/>
</dbReference>
<keyword evidence="8 11" id="KW-0539">Nucleus</keyword>
<dbReference type="Gene3D" id="6.10.250.2610">
    <property type="match status" value="1"/>
</dbReference>
<dbReference type="OrthoDB" id="5329317at2759"/>
<evidence type="ECO:0000256" key="2">
    <source>
        <dbReference type="ARBA" id="ARBA00005716"/>
    </source>
</evidence>
<comment type="subunit">
    <text evidence="3 11">Component of the Mediator complex.</text>
</comment>
<feature type="region of interest" description="Disordered" evidence="12">
    <location>
        <begin position="192"/>
        <end position="231"/>
    </location>
</feature>
<dbReference type="GO" id="GO:0070847">
    <property type="term" value="C:core mediator complex"/>
    <property type="evidence" value="ECO:0007669"/>
    <property type="project" value="TreeGrafter"/>
</dbReference>
<evidence type="ECO:0000256" key="6">
    <source>
        <dbReference type="ARBA" id="ARBA00023159"/>
    </source>
</evidence>
<organism evidence="13 14">
    <name type="scientific">Aspergillus aculeatus (strain ATCC 16872 / CBS 172.66 / WB 5094)</name>
    <dbReference type="NCBI Taxonomy" id="690307"/>
    <lineage>
        <taxon>Eukaryota</taxon>
        <taxon>Fungi</taxon>
        <taxon>Dikarya</taxon>
        <taxon>Ascomycota</taxon>
        <taxon>Pezizomycotina</taxon>
        <taxon>Eurotiomycetes</taxon>
        <taxon>Eurotiomycetidae</taxon>
        <taxon>Eurotiales</taxon>
        <taxon>Aspergillaceae</taxon>
        <taxon>Aspergillus</taxon>
        <taxon>Aspergillus subgen. Circumdati</taxon>
    </lineage>
</organism>
<reference evidence="14" key="1">
    <citation type="journal article" date="2017" name="Genome Biol.">
        <title>Comparative genomics reveals high biological diversity and specific adaptations in the industrially and medically important fungal genus Aspergillus.</title>
        <authorList>
            <person name="de Vries R.P."/>
            <person name="Riley R."/>
            <person name="Wiebenga A."/>
            <person name="Aguilar-Osorio G."/>
            <person name="Amillis S."/>
            <person name="Uchima C.A."/>
            <person name="Anderluh G."/>
            <person name="Asadollahi M."/>
            <person name="Askin M."/>
            <person name="Barry K."/>
            <person name="Battaglia E."/>
            <person name="Bayram O."/>
            <person name="Benocci T."/>
            <person name="Braus-Stromeyer S.A."/>
            <person name="Caldana C."/>
            <person name="Canovas D."/>
            <person name="Cerqueira G.C."/>
            <person name="Chen F."/>
            <person name="Chen W."/>
            <person name="Choi C."/>
            <person name="Clum A."/>
            <person name="Dos Santos R.A."/>
            <person name="Damasio A.R."/>
            <person name="Diallinas G."/>
            <person name="Emri T."/>
            <person name="Fekete E."/>
            <person name="Flipphi M."/>
            <person name="Freyberg S."/>
            <person name="Gallo A."/>
            <person name="Gournas C."/>
            <person name="Habgood R."/>
            <person name="Hainaut M."/>
            <person name="Harispe M.L."/>
            <person name="Henrissat B."/>
            <person name="Hilden K.S."/>
            <person name="Hope R."/>
            <person name="Hossain A."/>
            <person name="Karabika E."/>
            <person name="Karaffa L."/>
            <person name="Karanyi Z."/>
            <person name="Krasevec N."/>
            <person name="Kuo A."/>
            <person name="Kusch H."/>
            <person name="LaButti K."/>
            <person name="Lagendijk E.L."/>
            <person name="Lapidus A."/>
            <person name="Levasseur A."/>
            <person name="Lindquist E."/>
            <person name="Lipzen A."/>
            <person name="Logrieco A.F."/>
            <person name="MacCabe A."/>
            <person name="Maekelae M.R."/>
            <person name="Malavazi I."/>
            <person name="Melin P."/>
            <person name="Meyer V."/>
            <person name="Mielnichuk N."/>
            <person name="Miskei M."/>
            <person name="Molnar A.P."/>
            <person name="Mule G."/>
            <person name="Ngan C.Y."/>
            <person name="Orejas M."/>
            <person name="Orosz E."/>
            <person name="Ouedraogo J.P."/>
            <person name="Overkamp K.M."/>
            <person name="Park H.-S."/>
            <person name="Perrone G."/>
            <person name="Piumi F."/>
            <person name="Punt P.J."/>
            <person name="Ram A.F."/>
            <person name="Ramon A."/>
            <person name="Rauscher S."/>
            <person name="Record E."/>
            <person name="Riano-Pachon D.M."/>
            <person name="Robert V."/>
            <person name="Roehrig J."/>
            <person name="Ruller R."/>
            <person name="Salamov A."/>
            <person name="Salih N.S."/>
            <person name="Samson R.A."/>
            <person name="Sandor E."/>
            <person name="Sanguinetti M."/>
            <person name="Schuetze T."/>
            <person name="Sepcic K."/>
            <person name="Shelest E."/>
            <person name="Sherlock G."/>
            <person name="Sophianopoulou V."/>
            <person name="Squina F.M."/>
            <person name="Sun H."/>
            <person name="Susca A."/>
            <person name="Todd R.B."/>
            <person name="Tsang A."/>
            <person name="Unkles S.E."/>
            <person name="van de Wiele N."/>
            <person name="van Rossen-Uffink D."/>
            <person name="Oliveira J.V."/>
            <person name="Vesth T.C."/>
            <person name="Visser J."/>
            <person name="Yu J.-H."/>
            <person name="Zhou M."/>
            <person name="Andersen M.R."/>
            <person name="Archer D.B."/>
            <person name="Baker S.E."/>
            <person name="Benoit I."/>
            <person name="Brakhage A.A."/>
            <person name="Braus G.H."/>
            <person name="Fischer R."/>
            <person name="Frisvad J.C."/>
            <person name="Goldman G.H."/>
            <person name="Houbraken J."/>
            <person name="Oakley B."/>
            <person name="Pocsi I."/>
            <person name="Scazzocchio C."/>
            <person name="Seiboth B."/>
            <person name="vanKuyk P.A."/>
            <person name="Wortman J."/>
            <person name="Dyer P.S."/>
            <person name="Grigoriev I.V."/>
        </authorList>
    </citation>
    <scope>NUCLEOTIDE SEQUENCE [LARGE SCALE GENOMIC DNA]</scope>
    <source>
        <strain evidence="14">ATCC 16872 / CBS 172.66 / WB 5094</strain>
    </source>
</reference>
<evidence type="ECO:0000256" key="10">
    <source>
        <dbReference type="ARBA" id="ARBA00031261"/>
    </source>
</evidence>
<dbReference type="GO" id="GO:0006357">
    <property type="term" value="P:regulation of transcription by RNA polymerase II"/>
    <property type="evidence" value="ECO:0007669"/>
    <property type="project" value="InterPro"/>
</dbReference>
<dbReference type="Gene3D" id="1.20.58.1710">
    <property type="match status" value="1"/>
</dbReference>
<evidence type="ECO:0000256" key="4">
    <source>
        <dbReference type="ARBA" id="ARBA00020637"/>
    </source>
</evidence>
<keyword evidence="6 11" id="KW-0010">Activator</keyword>
<dbReference type="GeneID" id="30974418"/>
<comment type="similarity">
    <text evidence="2 11">Belongs to the Mediator complex subunit 8 family.</text>
</comment>
<dbReference type="RefSeq" id="XP_020060236.1">
    <property type="nucleotide sequence ID" value="XM_020200604.1"/>
</dbReference>
<accession>A0A1L9X635</accession>
<sequence>MSSLTPDQIKTLEQSRQRLVQLTHSLASLITSLNQSDPLPSWTSLQSQATIISNNLLTISDHLSDNRDLLATLVAYPAPSYPSRNPANTVALEQLLRTKLDPRVEDWVARGRKAGGSLASASPPFVPGSAGNDYGGGAAPGADGNGKGLDDLGALAELWDWAPVEANQEARRRNWGGNFTLEEREQGVGNVVTGLRRVLDDDDSESEEEGESGEEEGEGEPDEMEVVGVRRKSGVGQGLEFDIAPVSASAASGPGHAGQQKVVAPVVPLDEILRFMTVGIMPSQR</sequence>
<evidence type="ECO:0000313" key="14">
    <source>
        <dbReference type="Proteomes" id="UP000184546"/>
    </source>
</evidence>
<name>A0A1L9X635_ASPA1</name>
<dbReference type="FunFam" id="1.20.58.1710:FF:000002">
    <property type="entry name" value="Mediator of RNA polymerase II transcription subunit 8"/>
    <property type="match status" value="1"/>
</dbReference>
<dbReference type="Proteomes" id="UP000184546">
    <property type="component" value="Unassembled WGS sequence"/>
</dbReference>
<evidence type="ECO:0000256" key="9">
    <source>
        <dbReference type="ARBA" id="ARBA00025687"/>
    </source>
</evidence>
<dbReference type="AlphaFoldDB" id="A0A1L9X635"/>
<dbReference type="GO" id="GO:0003712">
    <property type="term" value="F:transcription coregulator activity"/>
    <property type="evidence" value="ECO:0007669"/>
    <property type="project" value="InterPro"/>
</dbReference>
<evidence type="ECO:0000313" key="13">
    <source>
        <dbReference type="EMBL" id="OJK03897.1"/>
    </source>
</evidence>
<evidence type="ECO:0000256" key="5">
    <source>
        <dbReference type="ARBA" id="ARBA00023015"/>
    </source>
</evidence>
<dbReference type="GO" id="GO:0000978">
    <property type="term" value="F:RNA polymerase II cis-regulatory region sequence-specific DNA binding"/>
    <property type="evidence" value="ECO:0007669"/>
    <property type="project" value="TreeGrafter"/>
</dbReference>
<keyword evidence="5 11" id="KW-0805">Transcription regulation</keyword>
<dbReference type="Pfam" id="PF10232">
    <property type="entry name" value="Med8"/>
    <property type="match status" value="1"/>
</dbReference>
<protein>
    <recommendedName>
        <fullName evidence="4 11">Mediator of RNA polymerase II transcription subunit 8</fullName>
    </recommendedName>
    <alternativeName>
        <fullName evidence="10 11">Mediator complex subunit 8</fullName>
    </alternativeName>
</protein>
<proteinExistence type="inferred from homology"/>
<dbReference type="InterPro" id="IPR019364">
    <property type="entry name" value="Mediatior_Med8_fun/met"/>
</dbReference>
<feature type="compositionally biased region" description="Acidic residues" evidence="12">
    <location>
        <begin position="200"/>
        <end position="225"/>
    </location>
</feature>
<comment type="function">
    <text evidence="9 11">Component of the Mediator complex, a coactivator involved in the regulated transcription of nearly all RNA polymerase II-dependent genes. Mediator functions as a bridge to convey information from gene-specific regulatory proteins to the basal RNA polymerase II transcription machinery. Mediator is recruited to promoters by direct interactions with regulatory proteins and serves as a scaffold for the assembly of a functional preinitiation complex with RNA polymerase II and the general transcription factors.</text>
</comment>
<feature type="region of interest" description="Disordered" evidence="12">
    <location>
        <begin position="115"/>
        <end position="142"/>
    </location>
</feature>
<feature type="compositionally biased region" description="Gly residues" evidence="12">
    <location>
        <begin position="133"/>
        <end position="142"/>
    </location>
</feature>
<dbReference type="VEuPathDB" id="FungiDB:ASPACDRAFT_39513"/>